<comment type="caution">
    <text evidence="5">The sequence shown here is derived from an EMBL/GenBank/DDBJ whole genome shotgun (WGS) entry which is preliminary data.</text>
</comment>
<dbReference type="SUPFAM" id="SSF50630">
    <property type="entry name" value="Acid proteases"/>
    <property type="match status" value="1"/>
</dbReference>
<dbReference type="Pfam" id="PF14541">
    <property type="entry name" value="TAXi_C"/>
    <property type="match status" value="1"/>
</dbReference>
<dbReference type="PANTHER" id="PTHR13683:SF743">
    <property type="entry name" value="ASPARTIC PROTEINASE-LIKE PROTEIN 1"/>
    <property type="match status" value="1"/>
</dbReference>
<evidence type="ECO:0000256" key="1">
    <source>
        <dbReference type="ARBA" id="ARBA00007447"/>
    </source>
</evidence>
<evidence type="ECO:0000313" key="5">
    <source>
        <dbReference type="EMBL" id="MED6158254.1"/>
    </source>
</evidence>
<evidence type="ECO:0000256" key="2">
    <source>
        <dbReference type="SAM" id="MobiDB-lite"/>
    </source>
</evidence>
<dbReference type="InterPro" id="IPR021109">
    <property type="entry name" value="Peptidase_aspartic_dom_sf"/>
</dbReference>
<name>A0ABU6UB72_9FABA</name>
<dbReference type="Pfam" id="PF14543">
    <property type="entry name" value="TAXi_N"/>
    <property type="match status" value="1"/>
</dbReference>
<organism evidence="5 6">
    <name type="scientific">Stylosanthes scabra</name>
    <dbReference type="NCBI Taxonomy" id="79078"/>
    <lineage>
        <taxon>Eukaryota</taxon>
        <taxon>Viridiplantae</taxon>
        <taxon>Streptophyta</taxon>
        <taxon>Embryophyta</taxon>
        <taxon>Tracheophyta</taxon>
        <taxon>Spermatophyta</taxon>
        <taxon>Magnoliopsida</taxon>
        <taxon>eudicotyledons</taxon>
        <taxon>Gunneridae</taxon>
        <taxon>Pentapetalae</taxon>
        <taxon>rosids</taxon>
        <taxon>fabids</taxon>
        <taxon>Fabales</taxon>
        <taxon>Fabaceae</taxon>
        <taxon>Papilionoideae</taxon>
        <taxon>50 kb inversion clade</taxon>
        <taxon>dalbergioids sensu lato</taxon>
        <taxon>Dalbergieae</taxon>
        <taxon>Pterocarpus clade</taxon>
        <taxon>Stylosanthes</taxon>
    </lineage>
</organism>
<gene>
    <name evidence="5" type="ORF">PIB30_031093</name>
</gene>
<dbReference type="InterPro" id="IPR033121">
    <property type="entry name" value="PEPTIDASE_A1"/>
</dbReference>
<dbReference type="InterPro" id="IPR032861">
    <property type="entry name" value="TAXi_N"/>
</dbReference>
<evidence type="ECO:0000313" key="6">
    <source>
        <dbReference type="Proteomes" id="UP001341840"/>
    </source>
</evidence>
<keyword evidence="3" id="KW-0732">Signal</keyword>
<feature type="region of interest" description="Disordered" evidence="2">
    <location>
        <begin position="470"/>
        <end position="501"/>
    </location>
</feature>
<reference evidence="5 6" key="1">
    <citation type="journal article" date="2023" name="Plants (Basel)">
        <title>Bridging the Gap: Combining Genomics and Transcriptomics Approaches to Understand Stylosanthes scabra, an Orphan Legume from the Brazilian Caatinga.</title>
        <authorList>
            <person name="Ferreira-Neto J.R.C."/>
            <person name="da Silva M.D."/>
            <person name="Binneck E."/>
            <person name="de Melo N.F."/>
            <person name="da Silva R.H."/>
            <person name="de Melo A.L.T.M."/>
            <person name="Pandolfi V."/>
            <person name="Bustamante F.O."/>
            <person name="Brasileiro-Vidal A.C."/>
            <person name="Benko-Iseppon A.M."/>
        </authorList>
    </citation>
    <scope>NUCLEOTIDE SEQUENCE [LARGE SCALE GENOMIC DNA]</scope>
    <source>
        <tissue evidence="5">Leaves</tissue>
    </source>
</reference>
<dbReference type="Gene3D" id="2.40.70.10">
    <property type="entry name" value="Acid Proteases"/>
    <property type="match status" value="2"/>
</dbReference>
<keyword evidence="6" id="KW-1185">Reference proteome</keyword>
<dbReference type="InterPro" id="IPR032799">
    <property type="entry name" value="TAXi_C"/>
</dbReference>
<dbReference type="Proteomes" id="UP001341840">
    <property type="component" value="Unassembled WGS sequence"/>
</dbReference>
<proteinExistence type="inferred from homology"/>
<accession>A0ABU6UB72</accession>
<feature type="chain" id="PRO_5047495690" description="Peptidase A1 domain-containing protein" evidence="3">
    <location>
        <begin position="29"/>
        <end position="532"/>
    </location>
</feature>
<feature type="signal peptide" evidence="3">
    <location>
        <begin position="1"/>
        <end position="28"/>
    </location>
</feature>
<protein>
    <recommendedName>
        <fullName evidence="4">Peptidase A1 domain-containing protein</fullName>
    </recommendedName>
</protein>
<dbReference type="InterPro" id="IPR034164">
    <property type="entry name" value="Pepsin-like_dom"/>
</dbReference>
<dbReference type="EMBL" id="JASCZI010120961">
    <property type="protein sequence ID" value="MED6158254.1"/>
    <property type="molecule type" value="Genomic_DNA"/>
</dbReference>
<evidence type="ECO:0000259" key="4">
    <source>
        <dbReference type="PROSITE" id="PS51767"/>
    </source>
</evidence>
<sequence length="532" mass="58338">MRTRSSSSFVTILLLSSFLLLLSPTAFSMPLQQPSTFSFKLIHRFSKELNLVRHRSGSVPDRRTILYYQMLLQRDKIRLGARQLLFPSRGPKTMSSGNDFGWLHYTWIDIGTPSTSFLVALDAGSDLLWVPCDCIQCAPLSASYYANLDRDLNEYSPSRSRSSKPLSCSHQFCDSGSNCKSSKQECPYTVNYVSVNTSSSGLLVEDILHLQSGGGGSAGGSNTSVQAPVVFGCGMKQSGGYLDGVAPDGVLGLGPGKNSVPSILAKSGLIRDSFSLCLSDDSGRIFFGDQGSSIQQQSTAFLPLDGIYSTYIIGVETCCVGNSCLKMTSFKAQVDSGTSFTFLPGHVYESIAEEFDKKVNASRVTFKGSFWEYCYASNSQDLPKVPNVTFMFQQNNSFVVYNPVFLVNDSQRIIGFCLAIERVEGDVGTIGQNFMKGYRLVFDRENKKLAWSRSNCKDLNLGKAMHLSPPNETASHPLPADEQQRTKGNSVAPAVAGTAPHKPSGATSLMISCRHYWHCYLFLLFQFLVAFL</sequence>
<comment type="similarity">
    <text evidence="1">Belongs to the peptidase A1 family.</text>
</comment>
<dbReference type="CDD" id="cd05471">
    <property type="entry name" value="pepsin_like"/>
    <property type="match status" value="1"/>
</dbReference>
<evidence type="ECO:0000256" key="3">
    <source>
        <dbReference type="SAM" id="SignalP"/>
    </source>
</evidence>
<dbReference type="InterPro" id="IPR001461">
    <property type="entry name" value="Aspartic_peptidase_A1"/>
</dbReference>
<dbReference type="PRINTS" id="PR00792">
    <property type="entry name" value="PEPSIN"/>
</dbReference>
<dbReference type="PROSITE" id="PS51767">
    <property type="entry name" value="PEPTIDASE_A1"/>
    <property type="match status" value="1"/>
</dbReference>
<feature type="domain" description="Peptidase A1" evidence="4">
    <location>
        <begin position="104"/>
        <end position="452"/>
    </location>
</feature>
<dbReference type="PANTHER" id="PTHR13683">
    <property type="entry name" value="ASPARTYL PROTEASES"/>
    <property type="match status" value="1"/>
</dbReference>